<keyword evidence="2" id="KW-1185">Reference proteome</keyword>
<proteinExistence type="predicted"/>
<organism evidence="1 2">
    <name type="scientific">Amblyomma americanum</name>
    <name type="common">Lone star tick</name>
    <dbReference type="NCBI Taxonomy" id="6943"/>
    <lineage>
        <taxon>Eukaryota</taxon>
        <taxon>Metazoa</taxon>
        <taxon>Ecdysozoa</taxon>
        <taxon>Arthropoda</taxon>
        <taxon>Chelicerata</taxon>
        <taxon>Arachnida</taxon>
        <taxon>Acari</taxon>
        <taxon>Parasitiformes</taxon>
        <taxon>Ixodida</taxon>
        <taxon>Ixodoidea</taxon>
        <taxon>Ixodidae</taxon>
        <taxon>Amblyomminae</taxon>
        <taxon>Amblyomma</taxon>
    </lineage>
</organism>
<evidence type="ECO:0000313" key="1">
    <source>
        <dbReference type="EMBL" id="KAK8777867.1"/>
    </source>
</evidence>
<accession>A0AAQ4ET23</accession>
<dbReference type="EMBL" id="JARKHS020011384">
    <property type="protein sequence ID" value="KAK8777867.1"/>
    <property type="molecule type" value="Genomic_DNA"/>
</dbReference>
<evidence type="ECO:0000313" key="2">
    <source>
        <dbReference type="Proteomes" id="UP001321473"/>
    </source>
</evidence>
<dbReference type="AlphaFoldDB" id="A0AAQ4ET23"/>
<gene>
    <name evidence="1" type="ORF">V5799_020791</name>
</gene>
<name>A0AAQ4ET23_AMBAM</name>
<dbReference type="Proteomes" id="UP001321473">
    <property type="component" value="Unassembled WGS sequence"/>
</dbReference>
<comment type="caution">
    <text evidence="1">The sequence shown here is derived from an EMBL/GenBank/DDBJ whole genome shotgun (WGS) entry which is preliminary data.</text>
</comment>
<sequence>MRFVAFAVASTSSHHLSKRTYGYGRMRGGYRGGYGGFGGYRGSGSYRGFGGGYRGFGGYGGGGGYGAGLNALTTALYSRVLDGLYGGGFGGVQYVYVPVYYPVDDGTVVIVDEGGGFDIGNGGTGVVDVGGGDIGIGGIGNNEALMYLHTDDKAAVRVKPSTQPRRVSVGRERVVQRSTELGLGRTYAVTPPRRLSARSQQG</sequence>
<reference evidence="1 2" key="1">
    <citation type="journal article" date="2023" name="Arcadia Sci">
        <title>De novo assembly of a long-read Amblyomma americanum tick genome.</title>
        <authorList>
            <person name="Chou S."/>
            <person name="Poskanzer K.E."/>
            <person name="Rollins M."/>
            <person name="Thuy-Boun P.S."/>
        </authorList>
    </citation>
    <scope>NUCLEOTIDE SEQUENCE [LARGE SCALE GENOMIC DNA]</scope>
    <source>
        <strain evidence="1">F_SG_1</strain>
        <tissue evidence="1">Salivary glands</tissue>
    </source>
</reference>
<protein>
    <submittedName>
        <fullName evidence="1">Uncharacterized protein</fullName>
    </submittedName>
</protein>